<sequence>MIITVTLNPAVDKTVELFDFKVGALNRIKHVRKDAGGKGINVSKVIAELDGSTKALGFVGGSSGQFIKDRLTSAGINHSFTEVEGETRTNLKIIDLATTEETEVNEPGPSISKSDLINLEENLLNNIIRDNLVVLAGSLPRGVPEDFYAQLIAKLQGKGVKVVLDTSGISLMKSLEAKPYLIKPNLDELEKLINKPLKDTDEVISAAKKLHQQGIEIIVVSLGGEGSIVVSDAGVLKIKAPKIEVASSVGAGDTLVGAISLKLSQGKSLKEAIHYATAASANTVMQSGTQICKKDEVEELLTQVEIEILE</sequence>
<dbReference type="OrthoDB" id="9801219at2"/>
<dbReference type="FunFam" id="3.40.1190.20:FF:000001">
    <property type="entry name" value="Phosphofructokinase"/>
    <property type="match status" value="1"/>
</dbReference>
<dbReference type="RefSeq" id="WP_097016664.1">
    <property type="nucleotide sequence ID" value="NZ_OBDZ01000004.1"/>
</dbReference>
<evidence type="ECO:0000256" key="2">
    <source>
        <dbReference type="ARBA" id="ARBA00022679"/>
    </source>
</evidence>
<dbReference type="GO" id="GO:0008662">
    <property type="term" value="F:1-phosphofructokinase activity"/>
    <property type="evidence" value="ECO:0007669"/>
    <property type="project" value="UniProtKB-UniRule"/>
</dbReference>
<dbReference type="InterPro" id="IPR029056">
    <property type="entry name" value="Ribokinase-like"/>
</dbReference>
<dbReference type="EMBL" id="OBDZ01000004">
    <property type="protein sequence ID" value="SNY16920.1"/>
    <property type="molecule type" value="Genomic_DNA"/>
</dbReference>
<comment type="pathway">
    <text evidence="7">Carbohydrate metabolism; D-tagatose 6-phosphate degradation; D-glyceraldehyde 3-phosphate and glycerone phosphate from D-tagatose 6-phosphate: step 1/2.</text>
</comment>
<dbReference type="InterPro" id="IPR002173">
    <property type="entry name" value="Carboh/pur_kinase_PfkB_CS"/>
</dbReference>
<comment type="catalytic activity">
    <reaction evidence="6 8">
        <text>beta-D-fructose 1-phosphate + ATP = beta-D-fructose 1,6-bisphosphate + ADP + H(+)</text>
        <dbReference type="Rhea" id="RHEA:14213"/>
        <dbReference type="ChEBI" id="CHEBI:15378"/>
        <dbReference type="ChEBI" id="CHEBI:30616"/>
        <dbReference type="ChEBI" id="CHEBI:32966"/>
        <dbReference type="ChEBI" id="CHEBI:138881"/>
        <dbReference type="ChEBI" id="CHEBI:456216"/>
        <dbReference type="EC" id="2.7.1.56"/>
    </reaction>
</comment>
<dbReference type="PANTHER" id="PTHR46566">
    <property type="entry name" value="1-PHOSPHOFRUCTOKINASE-RELATED"/>
    <property type="match status" value="1"/>
</dbReference>
<organism evidence="10 11">
    <name type="scientific">Orenia metallireducens</name>
    <dbReference type="NCBI Taxonomy" id="1413210"/>
    <lineage>
        <taxon>Bacteria</taxon>
        <taxon>Bacillati</taxon>
        <taxon>Bacillota</taxon>
        <taxon>Clostridia</taxon>
        <taxon>Halanaerobiales</taxon>
        <taxon>Halobacteroidaceae</taxon>
        <taxon>Orenia</taxon>
    </lineage>
</organism>
<proteinExistence type="inferred from homology"/>
<accession>A0A285G001</accession>
<dbReference type="GO" id="GO:2001059">
    <property type="term" value="P:D-tagatose 6-phosphate catabolic process"/>
    <property type="evidence" value="ECO:0007669"/>
    <property type="project" value="UniProtKB-UniPathway"/>
</dbReference>
<dbReference type="Pfam" id="PF00294">
    <property type="entry name" value="PfkB"/>
    <property type="match status" value="1"/>
</dbReference>
<dbReference type="Gene3D" id="3.40.1190.20">
    <property type="match status" value="1"/>
</dbReference>
<keyword evidence="2 7" id="KW-0808">Transferase</keyword>
<reference evidence="11" key="1">
    <citation type="submission" date="2017-09" db="EMBL/GenBank/DDBJ databases">
        <authorList>
            <person name="Varghese N."/>
            <person name="Submissions S."/>
        </authorList>
    </citation>
    <scope>NUCLEOTIDE SEQUENCE [LARGE SCALE GENOMIC DNA]</scope>
    <source>
        <strain evidence="11">MSL47</strain>
    </source>
</reference>
<dbReference type="CDD" id="cd01164">
    <property type="entry name" value="FruK_PfkB_like"/>
    <property type="match status" value="1"/>
</dbReference>
<dbReference type="STRING" id="1413210.U472_01375"/>
<keyword evidence="11" id="KW-1185">Reference proteome</keyword>
<evidence type="ECO:0000256" key="8">
    <source>
        <dbReference type="RuleBase" id="RU369061"/>
    </source>
</evidence>
<keyword evidence="5 7" id="KW-0067">ATP-binding</keyword>
<dbReference type="GO" id="GO:0005524">
    <property type="term" value="F:ATP binding"/>
    <property type="evidence" value="ECO:0007669"/>
    <property type="project" value="UniProtKB-UniRule"/>
</dbReference>
<dbReference type="GO" id="GO:0005988">
    <property type="term" value="P:lactose metabolic process"/>
    <property type="evidence" value="ECO:0007669"/>
    <property type="project" value="UniProtKB-KW"/>
</dbReference>
<dbReference type="PROSITE" id="PS00584">
    <property type="entry name" value="PFKB_KINASES_2"/>
    <property type="match status" value="1"/>
</dbReference>
<comment type="catalytic activity">
    <reaction evidence="7">
        <text>D-tagatofuranose 6-phosphate + ATP = D-tagatofuranose 1,6-bisphosphate + ADP + H(+)</text>
        <dbReference type="Rhea" id="RHEA:12420"/>
        <dbReference type="ChEBI" id="CHEBI:15378"/>
        <dbReference type="ChEBI" id="CHEBI:30616"/>
        <dbReference type="ChEBI" id="CHEBI:58694"/>
        <dbReference type="ChEBI" id="CHEBI:58695"/>
        <dbReference type="ChEBI" id="CHEBI:456216"/>
        <dbReference type="EC" id="2.7.1.144"/>
    </reaction>
</comment>
<comment type="function">
    <text evidence="8">Catalyzes the ATP-dependent phosphorylation of fructose-l-phosphate to fructose-l,6-bisphosphate.</text>
</comment>
<dbReference type="InterPro" id="IPR022463">
    <property type="entry name" value="1-PFruKinase"/>
</dbReference>
<evidence type="ECO:0000256" key="4">
    <source>
        <dbReference type="ARBA" id="ARBA00022777"/>
    </source>
</evidence>
<keyword evidence="4 8" id="KW-0418">Kinase</keyword>
<dbReference type="AlphaFoldDB" id="A0A285G001"/>
<feature type="domain" description="Carbohydrate kinase PfkB" evidence="9">
    <location>
        <begin position="7"/>
        <end position="293"/>
    </location>
</feature>
<dbReference type="PANTHER" id="PTHR46566:SF2">
    <property type="entry name" value="ATP-DEPENDENT 6-PHOSPHOFRUCTOKINASE ISOZYME 2"/>
    <property type="match status" value="1"/>
</dbReference>
<name>A0A285G001_9FIRM</name>
<evidence type="ECO:0000256" key="7">
    <source>
        <dbReference type="PIRNR" id="PIRNR000535"/>
    </source>
</evidence>
<dbReference type="SUPFAM" id="SSF53613">
    <property type="entry name" value="Ribokinase-like"/>
    <property type="match status" value="1"/>
</dbReference>
<comment type="similarity">
    <text evidence="7">Belongs to the carbohydrate kinase PfkB family. LacC subfamily.</text>
</comment>
<dbReference type="GO" id="GO:0005829">
    <property type="term" value="C:cytosol"/>
    <property type="evidence" value="ECO:0007669"/>
    <property type="project" value="TreeGrafter"/>
</dbReference>
<evidence type="ECO:0000256" key="6">
    <source>
        <dbReference type="ARBA" id="ARBA00047745"/>
    </source>
</evidence>
<evidence type="ECO:0000313" key="11">
    <source>
        <dbReference type="Proteomes" id="UP000219573"/>
    </source>
</evidence>
<dbReference type="InterPro" id="IPR011611">
    <property type="entry name" value="PfkB_dom"/>
</dbReference>
<dbReference type="PIRSF" id="PIRSF000535">
    <property type="entry name" value="1PFK/6PFK/LacC"/>
    <property type="match status" value="1"/>
</dbReference>
<protein>
    <recommendedName>
        <fullName evidence="7">Tagatose-6-phosphate kinase</fullName>
        <ecNumber evidence="7">2.7.1.144</ecNumber>
    </recommendedName>
</protein>
<dbReference type="NCBIfam" id="TIGR03168">
    <property type="entry name" value="1-PFK"/>
    <property type="match status" value="1"/>
</dbReference>
<keyword evidence="7" id="KW-0423">Lactose metabolism</keyword>
<dbReference type="GO" id="GO:0044281">
    <property type="term" value="P:small molecule metabolic process"/>
    <property type="evidence" value="ECO:0007669"/>
    <property type="project" value="UniProtKB-ARBA"/>
</dbReference>
<keyword evidence="3 7" id="KW-0547">Nucleotide-binding</keyword>
<dbReference type="GO" id="GO:0009024">
    <property type="term" value="F:tagatose-6-phosphate kinase activity"/>
    <property type="evidence" value="ECO:0007669"/>
    <property type="project" value="UniProtKB-EC"/>
</dbReference>
<comment type="similarity">
    <text evidence="1">Belongs to the carbohydrate kinase pfkB family.</text>
</comment>
<evidence type="ECO:0000256" key="1">
    <source>
        <dbReference type="ARBA" id="ARBA00005380"/>
    </source>
</evidence>
<evidence type="ECO:0000259" key="9">
    <source>
        <dbReference type="Pfam" id="PF00294"/>
    </source>
</evidence>
<evidence type="ECO:0000313" key="10">
    <source>
        <dbReference type="EMBL" id="SNY16920.1"/>
    </source>
</evidence>
<dbReference type="InterPro" id="IPR017583">
    <property type="entry name" value="Tagatose/fructose_Pkinase"/>
</dbReference>
<evidence type="ECO:0000256" key="5">
    <source>
        <dbReference type="ARBA" id="ARBA00022840"/>
    </source>
</evidence>
<gene>
    <name evidence="10" type="ORF">SAMN06265827_10412</name>
</gene>
<evidence type="ECO:0000256" key="3">
    <source>
        <dbReference type="ARBA" id="ARBA00022741"/>
    </source>
</evidence>
<dbReference type="NCBIfam" id="TIGR03828">
    <property type="entry name" value="pfkB"/>
    <property type="match status" value="1"/>
</dbReference>
<dbReference type="GO" id="GO:0016052">
    <property type="term" value="P:carbohydrate catabolic process"/>
    <property type="evidence" value="ECO:0007669"/>
    <property type="project" value="UniProtKB-ARBA"/>
</dbReference>
<dbReference type="UniPathway" id="UPA00704">
    <property type="reaction ID" value="UER00715"/>
</dbReference>
<dbReference type="EC" id="2.7.1.144" evidence="7"/>
<dbReference type="Proteomes" id="UP000219573">
    <property type="component" value="Unassembled WGS sequence"/>
</dbReference>